<dbReference type="PANTHER" id="PTHR33371:SF18">
    <property type="entry name" value="MCE-FAMILY PROTEIN MCE3C"/>
    <property type="match status" value="1"/>
</dbReference>
<feature type="domain" description="Mce/MlaD" evidence="1">
    <location>
        <begin position="33"/>
        <end position="108"/>
    </location>
</feature>
<reference evidence="4" key="1">
    <citation type="submission" date="2018-09" db="EMBL/GenBank/DDBJ databases">
        <authorList>
            <person name="Zhu H."/>
        </authorList>
    </citation>
    <scope>NUCLEOTIDE SEQUENCE [LARGE SCALE GENOMIC DNA]</scope>
    <source>
        <strain evidence="4">K1W22B-1</strain>
    </source>
</reference>
<gene>
    <name evidence="3" type="ORF">D4739_11020</name>
</gene>
<dbReference type="RefSeq" id="WP_120060665.1">
    <property type="nucleotide sequence ID" value="NZ_QYRP01000002.1"/>
</dbReference>
<dbReference type="GO" id="GO:0005576">
    <property type="term" value="C:extracellular region"/>
    <property type="evidence" value="ECO:0007669"/>
    <property type="project" value="TreeGrafter"/>
</dbReference>
<sequence length="323" mass="34257">MKSAVRGVLGTLLIIAVVISTLTYRNWPLLRNTDTVQVEFAEAGGLKKSDEVVVSGASVGKVSDIRLDGDRVVVTLKLSDHDLRLGDDTRADIITVTLLGRAAVRLEPRGRGDLERGATIPLARTGSPYDVTQALSELTGETQQIDTDQVAAALRQVSTTFADTPRTLGPALTGIKKVSETLAANDRALQDLLANASDVTGVLASRDQEIARILTSGNDLLAELDARQEVITGLLASARSLSHQLTAVAKENGAVLPKTLAEVNQVVDLLNRNKRNLQLTITGLRNYATAFGEAISSGPFFDAYIQNLTSPGTLAPVISGLTP</sequence>
<dbReference type="OrthoDB" id="5241191at2"/>
<evidence type="ECO:0000313" key="3">
    <source>
        <dbReference type="EMBL" id="RJS46694.1"/>
    </source>
</evidence>
<dbReference type="EMBL" id="QYRP01000002">
    <property type="protein sequence ID" value="RJS46694.1"/>
    <property type="molecule type" value="Genomic_DNA"/>
</dbReference>
<organism evidence="3 4">
    <name type="scientific">Nocardioides cavernaquae</name>
    <dbReference type="NCBI Taxonomy" id="2321396"/>
    <lineage>
        <taxon>Bacteria</taxon>
        <taxon>Bacillati</taxon>
        <taxon>Actinomycetota</taxon>
        <taxon>Actinomycetes</taxon>
        <taxon>Propionibacteriales</taxon>
        <taxon>Nocardioidaceae</taxon>
        <taxon>Nocardioides</taxon>
    </lineage>
</organism>
<dbReference type="Pfam" id="PF11887">
    <property type="entry name" value="Mce4_CUP1"/>
    <property type="match status" value="1"/>
</dbReference>
<dbReference type="AlphaFoldDB" id="A0A3A5HF84"/>
<evidence type="ECO:0000259" key="2">
    <source>
        <dbReference type="Pfam" id="PF11887"/>
    </source>
</evidence>
<dbReference type="Proteomes" id="UP000276542">
    <property type="component" value="Unassembled WGS sequence"/>
</dbReference>
<comment type="caution">
    <text evidence="3">The sequence shown here is derived from an EMBL/GenBank/DDBJ whole genome shotgun (WGS) entry which is preliminary data.</text>
</comment>
<feature type="domain" description="Mammalian cell entry C-terminal" evidence="2">
    <location>
        <begin position="113"/>
        <end position="294"/>
    </location>
</feature>
<dbReference type="InterPro" id="IPR052336">
    <property type="entry name" value="MlaD_Phospholipid_Transporter"/>
</dbReference>
<protein>
    <submittedName>
        <fullName evidence="3">MCE family protein</fullName>
    </submittedName>
</protein>
<name>A0A3A5HF84_9ACTN</name>
<dbReference type="InterPro" id="IPR024516">
    <property type="entry name" value="Mce_C"/>
</dbReference>
<keyword evidence="4" id="KW-1185">Reference proteome</keyword>
<dbReference type="PANTHER" id="PTHR33371">
    <property type="entry name" value="INTERMEMBRANE PHOSPHOLIPID TRANSPORT SYSTEM BINDING PROTEIN MLAD-RELATED"/>
    <property type="match status" value="1"/>
</dbReference>
<proteinExistence type="predicted"/>
<dbReference type="PRINTS" id="PR01782">
    <property type="entry name" value="MCEVIRFACTOR"/>
</dbReference>
<evidence type="ECO:0000313" key="4">
    <source>
        <dbReference type="Proteomes" id="UP000276542"/>
    </source>
</evidence>
<dbReference type="InterPro" id="IPR003399">
    <property type="entry name" value="Mce/MlaD"/>
</dbReference>
<evidence type="ECO:0000259" key="1">
    <source>
        <dbReference type="Pfam" id="PF02470"/>
    </source>
</evidence>
<dbReference type="Pfam" id="PF02470">
    <property type="entry name" value="MlaD"/>
    <property type="match status" value="1"/>
</dbReference>
<dbReference type="NCBIfam" id="TIGR00996">
    <property type="entry name" value="Mtu_fam_mce"/>
    <property type="match status" value="1"/>
</dbReference>
<accession>A0A3A5HF84</accession>
<dbReference type="InterPro" id="IPR005693">
    <property type="entry name" value="Mce"/>
</dbReference>